<accession>A0A7J6SXR8</accession>
<gene>
    <name evidence="2" type="ORF">FOZ63_023902</name>
</gene>
<evidence type="ECO:0000313" key="3">
    <source>
        <dbReference type="Proteomes" id="UP000553632"/>
    </source>
</evidence>
<feature type="compositionally biased region" description="Low complexity" evidence="1">
    <location>
        <begin position="46"/>
        <end position="68"/>
    </location>
</feature>
<feature type="compositionally biased region" description="Basic residues" evidence="1">
    <location>
        <begin position="69"/>
        <end position="86"/>
    </location>
</feature>
<feature type="compositionally biased region" description="Low complexity" evidence="1">
    <location>
        <begin position="87"/>
        <end position="110"/>
    </location>
</feature>
<comment type="caution">
    <text evidence="2">The sequence shown here is derived from an EMBL/GenBank/DDBJ whole genome shotgun (WGS) entry which is preliminary data.</text>
</comment>
<feature type="region of interest" description="Disordered" evidence="1">
    <location>
        <begin position="39"/>
        <end position="163"/>
    </location>
</feature>
<evidence type="ECO:0000313" key="2">
    <source>
        <dbReference type="EMBL" id="KAF4737774.1"/>
    </source>
</evidence>
<sequence>IPISEVIECVVHHIYSTRRQKVFTEELRRVDAVCRVTSTPARSRCSATRPSGSRARSSTRAVSSSGRSSGRKRRSSRSSGSRRRSVSRGSGRRCSSSGSDRGSGSSCSRGRSGRGTGSARDGGARGGGGGCNGHRGRSRTRRNTRNGGTAQWPIRPVNKSFTTEVPYLQLATVG</sequence>
<name>A0A7J6SXR8_PEROL</name>
<organism evidence="2 3">
    <name type="scientific">Perkinsus olseni</name>
    <name type="common">Perkinsus atlanticus</name>
    <dbReference type="NCBI Taxonomy" id="32597"/>
    <lineage>
        <taxon>Eukaryota</taxon>
        <taxon>Sar</taxon>
        <taxon>Alveolata</taxon>
        <taxon>Perkinsozoa</taxon>
        <taxon>Perkinsea</taxon>
        <taxon>Perkinsida</taxon>
        <taxon>Perkinsidae</taxon>
        <taxon>Perkinsus</taxon>
    </lineage>
</organism>
<dbReference type="Proteomes" id="UP000553632">
    <property type="component" value="Unassembled WGS sequence"/>
</dbReference>
<keyword evidence="3" id="KW-1185">Reference proteome</keyword>
<feature type="non-terminal residue" evidence="2">
    <location>
        <position position="174"/>
    </location>
</feature>
<feature type="non-terminal residue" evidence="2">
    <location>
        <position position="1"/>
    </location>
</feature>
<feature type="compositionally biased region" description="Basic residues" evidence="1">
    <location>
        <begin position="134"/>
        <end position="144"/>
    </location>
</feature>
<dbReference type="AlphaFoldDB" id="A0A7J6SXR8"/>
<dbReference type="EMBL" id="JABANO010014914">
    <property type="protein sequence ID" value="KAF4737774.1"/>
    <property type="molecule type" value="Genomic_DNA"/>
</dbReference>
<reference evidence="2 3" key="1">
    <citation type="submission" date="2020-04" db="EMBL/GenBank/DDBJ databases">
        <title>Perkinsus olseni comparative genomics.</title>
        <authorList>
            <person name="Bogema D.R."/>
        </authorList>
    </citation>
    <scope>NUCLEOTIDE SEQUENCE [LARGE SCALE GENOMIC DNA]</scope>
    <source>
        <strain evidence="2 3">ATCC PRA-207</strain>
    </source>
</reference>
<evidence type="ECO:0000256" key="1">
    <source>
        <dbReference type="SAM" id="MobiDB-lite"/>
    </source>
</evidence>
<feature type="compositionally biased region" description="Gly residues" evidence="1">
    <location>
        <begin position="124"/>
        <end position="133"/>
    </location>
</feature>
<proteinExistence type="predicted"/>
<protein>
    <submittedName>
        <fullName evidence="2">Uncharacterized protein</fullName>
    </submittedName>
</protein>